<dbReference type="RefSeq" id="WP_011498590.1">
    <property type="nucleotide sequence ID" value="NC_007955.1"/>
</dbReference>
<dbReference type="KEGG" id="mbu:Mbur_0440"/>
<reference evidence="2" key="1">
    <citation type="journal article" date="2009" name="ISME J.">
        <title>The genome sequence of the psychrophilic archaeon, Methanococcoides burtonii: the role of genome evolution in cold adaptation.</title>
        <authorList>
            <person name="Allen M.A."/>
            <person name="Lauro F.M."/>
            <person name="Williams T.J."/>
            <person name="Burg D."/>
            <person name="Siddiqui K.S."/>
            <person name="De Francisci D."/>
            <person name="Chong K.W."/>
            <person name="Pilak O."/>
            <person name="Chew H.H."/>
            <person name="De Maere M.Z."/>
            <person name="Ting L."/>
            <person name="Katrib M."/>
            <person name="Ng C."/>
            <person name="Sowers K.R."/>
            <person name="Galperin M.Y."/>
            <person name="Anderson I.J."/>
            <person name="Ivanova N."/>
            <person name="Dalin E."/>
            <person name="Martinez M."/>
            <person name="Lapidus A."/>
            <person name="Hauser L."/>
            <person name="Land M."/>
            <person name="Thomas T."/>
            <person name="Cavicchioli R."/>
        </authorList>
    </citation>
    <scope>NUCLEOTIDE SEQUENCE [LARGE SCALE GENOMIC DNA]</scope>
    <source>
        <strain evidence="2">DSM 6242 / NBRC 107633 / OCM 468 / ACE-M</strain>
    </source>
</reference>
<dbReference type="OrthoDB" id="373058at2157"/>
<name>Q12YP8_METBU</name>
<dbReference type="Proteomes" id="UP000001979">
    <property type="component" value="Chromosome"/>
</dbReference>
<protein>
    <submittedName>
        <fullName evidence="1">Uncharacterized protein</fullName>
    </submittedName>
</protein>
<keyword evidence="2" id="KW-1185">Reference proteome</keyword>
<organism evidence="1 2">
    <name type="scientific">Methanococcoides burtonii (strain DSM 6242 / NBRC 107633 / OCM 468 / ACE-M)</name>
    <dbReference type="NCBI Taxonomy" id="259564"/>
    <lineage>
        <taxon>Archaea</taxon>
        <taxon>Methanobacteriati</taxon>
        <taxon>Methanobacteriota</taxon>
        <taxon>Stenosarchaea group</taxon>
        <taxon>Methanomicrobia</taxon>
        <taxon>Methanosarcinales</taxon>
        <taxon>Methanosarcinaceae</taxon>
        <taxon>Methanococcoides</taxon>
    </lineage>
</organism>
<dbReference type="GeneID" id="3997635"/>
<dbReference type="HOGENOM" id="CLU_2079405_0_0_2"/>
<gene>
    <name evidence="1" type="ordered locus">Mbur_0440</name>
</gene>
<evidence type="ECO:0000313" key="1">
    <source>
        <dbReference type="EMBL" id="ABE51428.1"/>
    </source>
</evidence>
<dbReference type="EMBL" id="CP000300">
    <property type="protein sequence ID" value="ABE51428.1"/>
    <property type="molecule type" value="Genomic_DNA"/>
</dbReference>
<evidence type="ECO:0000313" key="2">
    <source>
        <dbReference type="Proteomes" id="UP000001979"/>
    </source>
</evidence>
<accession>Q12YP8</accession>
<sequence length="117" mass="13512">MRELLSKYKEFKIINVGIEEGRFLKVMEAFEIYWGDPCIEIRGNSEYSPKAKILIKNRDSIIKNASLTSGKFGEKNNEIRFFVVQRDENIFCCKDNASVEIAIKSGDDLEVLEELLK</sequence>
<dbReference type="AlphaFoldDB" id="Q12YP8"/>
<proteinExistence type="predicted"/>